<reference evidence="1" key="1">
    <citation type="submission" date="2017-08" db="EMBL/GenBank/DDBJ databases">
        <authorList>
            <person name="Imhoff J.F."/>
            <person name="Rahn T."/>
            <person name="Kuenzel S."/>
            <person name="Neulinger S.C."/>
        </authorList>
    </citation>
    <scope>NUCLEOTIDE SEQUENCE</scope>
    <source>
        <strain evidence="1">DSM 9154</strain>
    </source>
</reference>
<proteinExistence type="predicted"/>
<dbReference type="EMBL" id="NRRE01000010">
    <property type="protein sequence ID" value="MBK1696095.1"/>
    <property type="molecule type" value="Genomic_DNA"/>
</dbReference>
<evidence type="ECO:0000313" key="2">
    <source>
        <dbReference type="Proteomes" id="UP000778970"/>
    </source>
</evidence>
<protein>
    <submittedName>
        <fullName evidence="1">Uncharacterized protein</fullName>
    </submittedName>
</protein>
<gene>
    <name evidence="1" type="ORF">CKO21_02400</name>
</gene>
<accession>A0A934QGG0</accession>
<name>A0A934QGG0_9PROT</name>
<comment type="caution">
    <text evidence="1">The sequence shown here is derived from an EMBL/GenBank/DDBJ whole genome shotgun (WGS) entry which is preliminary data.</text>
</comment>
<dbReference type="AlphaFoldDB" id="A0A934QGG0"/>
<keyword evidence="2" id="KW-1185">Reference proteome</keyword>
<organism evidence="1 2">
    <name type="scientific">Rhodovibrio salinarum</name>
    <dbReference type="NCBI Taxonomy" id="1087"/>
    <lineage>
        <taxon>Bacteria</taxon>
        <taxon>Pseudomonadati</taxon>
        <taxon>Pseudomonadota</taxon>
        <taxon>Alphaproteobacteria</taxon>
        <taxon>Rhodospirillales</taxon>
        <taxon>Rhodovibrionaceae</taxon>
        <taxon>Rhodovibrio</taxon>
    </lineage>
</organism>
<sequence length="248" mass="28487">MEKIDADQRVKYTNIRVLVIGEKQGSYTFTGEPYASFGFTPHMVWDFNDVCGRIMSLSIDKLVDLQGYISRETRRVRIELEIPDEEGRFPTSIDNLIEALPRPQLSGAAKIEAHFEAKGTPIDRTEAEKAIAELSHRLSALPRLTREVFKFLLERRDERSTGFDDSFRVSDPKLRRIYHGDDLDGDLALLSEASLLSINEPDNHGEAYYWRIHFPGAGDCFHLTFIEYVEDLKLDLRKPLVTLDFSDF</sequence>
<evidence type="ECO:0000313" key="1">
    <source>
        <dbReference type="EMBL" id="MBK1696095.1"/>
    </source>
</evidence>
<dbReference type="Proteomes" id="UP000778970">
    <property type="component" value="Unassembled WGS sequence"/>
</dbReference>
<reference evidence="1" key="2">
    <citation type="journal article" date="2020" name="Microorganisms">
        <title>Osmotic Adaptation and Compatible Solute Biosynthesis of Phototrophic Bacteria as Revealed from Genome Analyses.</title>
        <authorList>
            <person name="Imhoff J.F."/>
            <person name="Rahn T."/>
            <person name="Kunzel S."/>
            <person name="Keller A."/>
            <person name="Neulinger S.C."/>
        </authorList>
    </citation>
    <scope>NUCLEOTIDE SEQUENCE</scope>
    <source>
        <strain evidence="1">DSM 9154</strain>
    </source>
</reference>